<reference evidence="2" key="1">
    <citation type="journal article" date="2019" name="Int. J. Syst. Evol. Microbiol.">
        <title>The Global Catalogue of Microorganisms (GCM) 10K type strain sequencing project: providing services to taxonomists for standard genome sequencing and annotation.</title>
        <authorList>
            <consortium name="The Broad Institute Genomics Platform"/>
            <consortium name="The Broad Institute Genome Sequencing Center for Infectious Disease"/>
            <person name="Wu L."/>
            <person name="Ma J."/>
        </authorList>
    </citation>
    <scope>NUCLEOTIDE SEQUENCE [LARGE SCALE GENOMIC DNA]</scope>
    <source>
        <strain evidence="2">JCM 30331</strain>
    </source>
</reference>
<keyword evidence="2" id="KW-1185">Reference proteome</keyword>
<organism evidence="1 2">
    <name type="scientific">Deinococcus malanensis</name>
    <dbReference type="NCBI Taxonomy" id="1706855"/>
    <lineage>
        <taxon>Bacteria</taxon>
        <taxon>Thermotogati</taxon>
        <taxon>Deinococcota</taxon>
        <taxon>Deinococci</taxon>
        <taxon>Deinococcales</taxon>
        <taxon>Deinococcaceae</taxon>
        <taxon>Deinococcus</taxon>
    </lineage>
</organism>
<name>A0ABQ2EWP3_9DEIO</name>
<dbReference type="SUPFAM" id="SSF51735">
    <property type="entry name" value="NAD(P)-binding Rossmann-fold domains"/>
    <property type="match status" value="1"/>
</dbReference>
<dbReference type="Proteomes" id="UP000647587">
    <property type="component" value="Unassembled WGS sequence"/>
</dbReference>
<protein>
    <submittedName>
        <fullName evidence="1">Oxidoreductase</fullName>
    </submittedName>
</protein>
<dbReference type="Gene3D" id="3.40.50.720">
    <property type="entry name" value="NAD(P)-binding Rossmann-like Domain"/>
    <property type="match status" value="1"/>
</dbReference>
<dbReference type="InterPro" id="IPR002347">
    <property type="entry name" value="SDR_fam"/>
</dbReference>
<sequence>MTGASRGIGRGIALGLGEAGATVYVTGRTLTGRSAHMPFLSGSLEHTAQEVTELGGLGIAVQCDHTDDAQTRAVVDRIRQEHGRLDVLVNNVWGGYEGLHIWDERGEKWNAPFWEQPTSIWDDMFASGVRAHYVTSQCAAPLLIEARGLLVGISFFAATRHQDTEGIPYFLAKTATDRMALAMANHLHPHGVTSVSLYPGLVRTEGILRAPEGAFDLSNSESPQFIGRAVAALASDPNVFGRTGQVLVAAELGDRYGFTDTDGKRPRSLRSEWEG</sequence>
<comment type="caution">
    <text evidence="1">The sequence shown here is derived from an EMBL/GenBank/DDBJ whole genome shotgun (WGS) entry which is preliminary data.</text>
</comment>
<evidence type="ECO:0000313" key="1">
    <source>
        <dbReference type="EMBL" id="GGK30169.1"/>
    </source>
</evidence>
<proteinExistence type="predicted"/>
<dbReference type="PANTHER" id="PTHR44147">
    <property type="entry name" value="DEHYDROGENASE/REDUCTASE SDR FAMILY MEMBER 1"/>
    <property type="match status" value="1"/>
</dbReference>
<dbReference type="InterPro" id="IPR036291">
    <property type="entry name" value="NAD(P)-bd_dom_sf"/>
</dbReference>
<dbReference type="PRINTS" id="PR00081">
    <property type="entry name" value="GDHRDH"/>
</dbReference>
<evidence type="ECO:0000313" key="2">
    <source>
        <dbReference type="Proteomes" id="UP000647587"/>
    </source>
</evidence>
<gene>
    <name evidence="1" type="ORF">GCM10008955_24930</name>
</gene>
<dbReference type="Pfam" id="PF00106">
    <property type="entry name" value="adh_short"/>
    <property type="match status" value="1"/>
</dbReference>
<dbReference type="PANTHER" id="PTHR44147:SF2">
    <property type="entry name" value="DEHYDROGENASE_REDUCTASE SDR FAMILY MEMBER 1"/>
    <property type="match status" value="1"/>
</dbReference>
<dbReference type="EMBL" id="BMPP01000010">
    <property type="protein sequence ID" value="GGK30169.1"/>
    <property type="molecule type" value="Genomic_DNA"/>
</dbReference>
<accession>A0ABQ2EWP3</accession>